<dbReference type="InterPro" id="IPR025970">
    <property type="entry name" value="SusE"/>
</dbReference>
<evidence type="ECO:0000259" key="1">
    <source>
        <dbReference type="Pfam" id="PF14292"/>
    </source>
</evidence>
<evidence type="ECO:0000313" key="2">
    <source>
        <dbReference type="EMBL" id="EKY02988.1"/>
    </source>
</evidence>
<keyword evidence="3" id="KW-1185">Reference proteome</keyword>
<name>L1NHX4_9BACT</name>
<organism evidence="2 3">
    <name type="scientific">Hoylesella saccharolytica F0055</name>
    <dbReference type="NCBI Taxonomy" id="1127699"/>
    <lineage>
        <taxon>Bacteria</taxon>
        <taxon>Pseudomonadati</taxon>
        <taxon>Bacteroidota</taxon>
        <taxon>Bacteroidia</taxon>
        <taxon>Bacteroidales</taxon>
        <taxon>Prevotellaceae</taxon>
        <taxon>Hoylesella</taxon>
    </lineage>
</organism>
<gene>
    <name evidence="2" type="ORF">HMPREF9151_00577</name>
</gene>
<feature type="domain" description="SusE outer membrane protein" evidence="1">
    <location>
        <begin position="10"/>
        <end position="108"/>
    </location>
</feature>
<sequence>MEYKDVNVTSVQQLYTPKDNVGIELQASATASVFFEWASALAEDGISPQYEVLFDKVGGDFSKPVYSQTSDDMGLRSYATISHKTLDKVAQLAGFGSGEKGSLVWTVRSSRGVVQQRATVVRTLTVTRLLGFTEIPAQLFITGEGSEGGTDVSKALAFASPASGEFTIFTKLEAGKKYHFVSGKDTEARVFYTESGKLKESSTGDGAATVSETGIYRINLDFNISTVAMAKVVSLGWFFSPSNKVDIALTYQGNGIWKGTGRTEFHQEAWGRDERYKFEMVYDRDGTRLVSHWGPTNPSLDSRPGDNEDPAYFNMQEWPTSQWNNKWKLHGKFDNQMTTFTVYLNGEGVYRHTVELAQ</sequence>
<accession>L1NHX4</accession>
<evidence type="ECO:0000313" key="3">
    <source>
        <dbReference type="Proteomes" id="UP000010433"/>
    </source>
</evidence>
<dbReference type="Gene3D" id="2.60.40.3620">
    <property type="match status" value="1"/>
</dbReference>
<dbReference type="PATRIC" id="fig|1127699.3.peg.529"/>
<dbReference type="STRING" id="1127699.HMPREF9151_00577"/>
<dbReference type="EMBL" id="AMEP01000043">
    <property type="protein sequence ID" value="EKY02988.1"/>
    <property type="molecule type" value="Genomic_DNA"/>
</dbReference>
<reference evidence="2 3" key="1">
    <citation type="submission" date="2012-05" db="EMBL/GenBank/DDBJ databases">
        <authorList>
            <person name="Weinstock G."/>
            <person name="Sodergren E."/>
            <person name="Lobos E.A."/>
            <person name="Fulton L."/>
            <person name="Fulton R."/>
            <person name="Courtney L."/>
            <person name="Fronick C."/>
            <person name="O'Laughlin M."/>
            <person name="Godfrey J."/>
            <person name="Wilson R.M."/>
            <person name="Miner T."/>
            <person name="Farmer C."/>
            <person name="Delehaunty K."/>
            <person name="Cordes M."/>
            <person name="Minx P."/>
            <person name="Tomlinson C."/>
            <person name="Chen J."/>
            <person name="Wollam A."/>
            <person name="Pepin K.H."/>
            <person name="Bhonagiri V."/>
            <person name="Zhang X."/>
            <person name="Suruliraj S."/>
            <person name="Warren W."/>
            <person name="Mitreva M."/>
            <person name="Mardis E.R."/>
            <person name="Wilson R.K."/>
        </authorList>
    </citation>
    <scope>NUCLEOTIDE SEQUENCE [LARGE SCALE GENOMIC DNA]</scope>
    <source>
        <strain evidence="2 3">F0055</strain>
    </source>
</reference>
<dbReference type="Proteomes" id="UP000010433">
    <property type="component" value="Unassembled WGS sequence"/>
</dbReference>
<dbReference type="AlphaFoldDB" id="L1NHX4"/>
<comment type="caution">
    <text evidence="2">The sequence shown here is derived from an EMBL/GenBank/DDBJ whole genome shotgun (WGS) entry which is preliminary data.</text>
</comment>
<proteinExistence type="predicted"/>
<dbReference type="Pfam" id="PF14292">
    <property type="entry name" value="SusE"/>
    <property type="match status" value="1"/>
</dbReference>
<dbReference type="HOGENOM" id="CLU_061116_0_0_10"/>
<protein>
    <recommendedName>
        <fullName evidence="1">SusE outer membrane protein domain-containing protein</fullName>
    </recommendedName>
</protein>